<dbReference type="InterPro" id="IPR003593">
    <property type="entry name" value="AAA+_ATPase"/>
</dbReference>
<dbReference type="STRING" id="1685378.AVO44_07410"/>
<dbReference type="InterPro" id="IPR050093">
    <property type="entry name" value="ABC_SmlMolc_Importer"/>
</dbReference>
<dbReference type="Pfam" id="PF00005">
    <property type="entry name" value="ABC_tran"/>
    <property type="match status" value="1"/>
</dbReference>
<sequence>MRDLVSDMASCLSVGGVRITRKGKALLDVPSLNLDGPGSTLILGPNGAGKSLLLRCLHGLIVPDRGQVMQDGVPLNAERKARQGMVFQQPVLLRRSVAANLDFVLKRQGLPRSERKTRIQNLLTEGGLDGKARQSARSLSGGEAQRLAILRALALNPETLFLDEPTSALDPSATQMIERMVQRASSRGVRIVMVTHDIGQARRLAADIVMMQGGRVVEHGAAQQVLDAPESDAARRYLAGGLVT</sequence>
<evidence type="ECO:0000256" key="1">
    <source>
        <dbReference type="ARBA" id="ARBA00022448"/>
    </source>
</evidence>
<dbReference type="PANTHER" id="PTHR42781">
    <property type="entry name" value="SPERMIDINE/PUTRESCINE IMPORT ATP-BINDING PROTEIN POTA"/>
    <property type="match status" value="1"/>
</dbReference>
<dbReference type="PROSITE" id="PS00211">
    <property type="entry name" value="ABC_TRANSPORTER_1"/>
    <property type="match status" value="1"/>
</dbReference>
<evidence type="ECO:0000256" key="3">
    <source>
        <dbReference type="ARBA" id="ARBA00022840"/>
    </source>
</evidence>
<accession>A0A0X3U2X0</accession>
<dbReference type="GO" id="GO:0016887">
    <property type="term" value="F:ATP hydrolysis activity"/>
    <property type="evidence" value="ECO:0007669"/>
    <property type="project" value="InterPro"/>
</dbReference>
<dbReference type="InterPro" id="IPR003439">
    <property type="entry name" value="ABC_transporter-like_ATP-bd"/>
</dbReference>
<dbReference type="PANTHER" id="PTHR42781:SF9">
    <property type="entry name" value="AMINO ACID ABC TRANSPORTER, ATP-BINDING PROTEIN-RELATED"/>
    <property type="match status" value="1"/>
</dbReference>
<feature type="domain" description="ABC transporter" evidence="4">
    <location>
        <begin position="12"/>
        <end position="238"/>
    </location>
</feature>
<keyword evidence="1" id="KW-0813">Transport</keyword>
<organism evidence="5 6">
    <name type="scientific">Ruegeria profundi</name>
    <dbReference type="NCBI Taxonomy" id="1685378"/>
    <lineage>
        <taxon>Bacteria</taxon>
        <taxon>Pseudomonadati</taxon>
        <taxon>Pseudomonadota</taxon>
        <taxon>Alphaproteobacteria</taxon>
        <taxon>Rhodobacterales</taxon>
        <taxon>Roseobacteraceae</taxon>
        <taxon>Ruegeria</taxon>
    </lineage>
</organism>
<dbReference type="RefSeq" id="WP_068334756.1">
    <property type="nucleotide sequence ID" value="NZ_LQBP01000003.1"/>
</dbReference>
<reference evidence="6" key="1">
    <citation type="submission" date="2015-12" db="EMBL/GenBank/DDBJ databases">
        <authorList>
            <person name="Zhang G."/>
            <person name="Stingl U."/>
        </authorList>
    </citation>
    <scope>NUCLEOTIDE SEQUENCE [LARGE SCALE GENOMIC DNA]</scope>
    <source>
        <strain evidence="6">ZGT108</strain>
    </source>
</reference>
<keyword evidence="3 5" id="KW-0067">ATP-binding</keyword>
<dbReference type="EMBL" id="LQBP01000003">
    <property type="protein sequence ID" value="KUJ79990.1"/>
    <property type="molecule type" value="Genomic_DNA"/>
</dbReference>
<evidence type="ECO:0000256" key="2">
    <source>
        <dbReference type="ARBA" id="ARBA00022741"/>
    </source>
</evidence>
<dbReference type="AlphaFoldDB" id="A0A0X3U2X0"/>
<dbReference type="Gene3D" id="3.40.50.300">
    <property type="entry name" value="P-loop containing nucleotide triphosphate hydrolases"/>
    <property type="match status" value="1"/>
</dbReference>
<proteinExistence type="predicted"/>
<evidence type="ECO:0000313" key="6">
    <source>
        <dbReference type="Proteomes" id="UP000053690"/>
    </source>
</evidence>
<comment type="caution">
    <text evidence="5">The sequence shown here is derived from an EMBL/GenBank/DDBJ whole genome shotgun (WGS) entry which is preliminary data.</text>
</comment>
<gene>
    <name evidence="5" type="ORF">AVO44_07410</name>
</gene>
<protein>
    <submittedName>
        <fullName evidence="5">ABC transporter ATP-binding protein</fullName>
    </submittedName>
</protein>
<evidence type="ECO:0000259" key="4">
    <source>
        <dbReference type="PROSITE" id="PS50893"/>
    </source>
</evidence>
<dbReference type="Proteomes" id="UP000053690">
    <property type="component" value="Unassembled WGS sequence"/>
</dbReference>
<dbReference type="InterPro" id="IPR017871">
    <property type="entry name" value="ABC_transporter-like_CS"/>
</dbReference>
<dbReference type="SMART" id="SM00382">
    <property type="entry name" value="AAA"/>
    <property type="match status" value="1"/>
</dbReference>
<evidence type="ECO:0000313" key="5">
    <source>
        <dbReference type="EMBL" id="KUJ79990.1"/>
    </source>
</evidence>
<dbReference type="InterPro" id="IPR027417">
    <property type="entry name" value="P-loop_NTPase"/>
</dbReference>
<dbReference type="PROSITE" id="PS50893">
    <property type="entry name" value="ABC_TRANSPORTER_2"/>
    <property type="match status" value="1"/>
</dbReference>
<keyword evidence="6" id="KW-1185">Reference proteome</keyword>
<dbReference type="GO" id="GO:0005524">
    <property type="term" value="F:ATP binding"/>
    <property type="evidence" value="ECO:0007669"/>
    <property type="project" value="UniProtKB-KW"/>
</dbReference>
<dbReference type="OrthoDB" id="9802264at2"/>
<keyword evidence="2" id="KW-0547">Nucleotide-binding</keyword>
<dbReference type="SUPFAM" id="SSF52540">
    <property type="entry name" value="P-loop containing nucleoside triphosphate hydrolases"/>
    <property type="match status" value="1"/>
</dbReference>
<name>A0A0X3U2X0_9RHOB</name>